<dbReference type="AlphaFoldDB" id="A0AAD7GCM1"/>
<dbReference type="EMBL" id="JARKIE010000134">
    <property type="protein sequence ID" value="KAJ7678555.1"/>
    <property type="molecule type" value="Genomic_DNA"/>
</dbReference>
<dbReference type="Proteomes" id="UP001221757">
    <property type="component" value="Unassembled WGS sequence"/>
</dbReference>
<evidence type="ECO:0008006" key="5">
    <source>
        <dbReference type="Google" id="ProtNLM"/>
    </source>
</evidence>
<comment type="caution">
    <text evidence="3">The sequence shown here is derived from an EMBL/GenBank/DDBJ whole genome shotgun (WGS) entry which is preliminary data.</text>
</comment>
<feature type="compositionally biased region" description="Basic and acidic residues" evidence="1">
    <location>
        <begin position="48"/>
        <end position="59"/>
    </location>
</feature>
<keyword evidence="2" id="KW-0732">Signal</keyword>
<organism evidence="3 4">
    <name type="scientific">Mycena rosella</name>
    <name type="common">Pink bonnet</name>
    <name type="synonym">Agaricus rosellus</name>
    <dbReference type="NCBI Taxonomy" id="1033263"/>
    <lineage>
        <taxon>Eukaryota</taxon>
        <taxon>Fungi</taxon>
        <taxon>Dikarya</taxon>
        <taxon>Basidiomycota</taxon>
        <taxon>Agaricomycotina</taxon>
        <taxon>Agaricomycetes</taxon>
        <taxon>Agaricomycetidae</taxon>
        <taxon>Agaricales</taxon>
        <taxon>Marasmiineae</taxon>
        <taxon>Mycenaceae</taxon>
        <taxon>Mycena</taxon>
    </lineage>
</organism>
<evidence type="ECO:0000313" key="3">
    <source>
        <dbReference type="EMBL" id="KAJ7678555.1"/>
    </source>
</evidence>
<name>A0AAD7GCM1_MYCRO</name>
<proteinExistence type="predicted"/>
<accession>A0AAD7GCM1</accession>
<evidence type="ECO:0000313" key="4">
    <source>
        <dbReference type="Proteomes" id="UP001221757"/>
    </source>
</evidence>
<gene>
    <name evidence="3" type="ORF">B0H17DRAFT_1182426</name>
</gene>
<protein>
    <recommendedName>
        <fullName evidence="5">Secreted protein</fullName>
    </recommendedName>
</protein>
<feature type="region of interest" description="Disordered" evidence="1">
    <location>
        <begin position="25"/>
        <end position="120"/>
    </location>
</feature>
<feature type="chain" id="PRO_5041907063" description="Secreted protein" evidence="2">
    <location>
        <begin position="18"/>
        <end position="120"/>
    </location>
</feature>
<keyword evidence="4" id="KW-1185">Reference proteome</keyword>
<reference evidence="3" key="1">
    <citation type="submission" date="2023-03" db="EMBL/GenBank/DDBJ databases">
        <title>Massive genome expansion in bonnet fungi (Mycena s.s.) driven by repeated elements and novel gene families across ecological guilds.</title>
        <authorList>
            <consortium name="Lawrence Berkeley National Laboratory"/>
            <person name="Harder C.B."/>
            <person name="Miyauchi S."/>
            <person name="Viragh M."/>
            <person name="Kuo A."/>
            <person name="Thoen E."/>
            <person name="Andreopoulos B."/>
            <person name="Lu D."/>
            <person name="Skrede I."/>
            <person name="Drula E."/>
            <person name="Henrissat B."/>
            <person name="Morin E."/>
            <person name="Kohler A."/>
            <person name="Barry K."/>
            <person name="LaButti K."/>
            <person name="Morin E."/>
            <person name="Salamov A."/>
            <person name="Lipzen A."/>
            <person name="Mereny Z."/>
            <person name="Hegedus B."/>
            <person name="Baldrian P."/>
            <person name="Stursova M."/>
            <person name="Weitz H."/>
            <person name="Taylor A."/>
            <person name="Grigoriev I.V."/>
            <person name="Nagy L.G."/>
            <person name="Martin F."/>
            <person name="Kauserud H."/>
        </authorList>
    </citation>
    <scope>NUCLEOTIDE SEQUENCE</scope>
    <source>
        <strain evidence="3">CBHHK067</strain>
    </source>
</reference>
<evidence type="ECO:0000256" key="1">
    <source>
        <dbReference type="SAM" id="MobiDB-lite"/>
    </source>
</evidence>
<feature type="signal peptide" evidence="2">
    <location>
        <begin position="1"/>
        <end position="17"/>
    </location>
</feature>
<sequence>MVRRLLLLLALTSHSLSLTSHRVVAATSHRRGTRHQQPSDDQEDGDTTGDRNGEWKLAAHPDLPTAGGEPGDGELYQPLGIESTAAPTPASSHVEEHTVRTALRRRSNQVLIPAAVPSEG</sequence>
<evidence type="ECO:0000256" key="2">
    <source>
        <dbReference type="SAM" id="SignalP"/>
    </source>
</evidence>